<evidence type="ECO:0000313" key="1">
    <source>
        <dbReference type="EMBL" id="KAF7275069.1"/>
    </source>
</evidence>
<dbReference type="EMBL" id="JAACXV010011424">
    <property type="protein sequence ID" value="KAF7275069.1"/>
    <property type="molecule type" value="Genomic_DNA"/>
</dbReference>
<organism evidence="1 2">
    <name type="scientific">Rhynchophorus ferrugineus</name>
    <name type="common">Red palm weevil</name>
    <name type="synonym">Curculio ferrugineus</name>
    <dbReference type="NCBI Taxonomy" id="354439"/>
    <lineage>
        <taxon>Eukaryota</taxon>
        <taxon>Metazoa</taxon>
        <taxon>Ecdysozoa</taxon>
        <taxon>Arthropoda</taxon>
        <taxon>Hexapoda</taxon>
        <taxon>Insecta</taxon>
        <taxon>Pterygota</taxon>
        <taxon>Neoptera</taxon>
        <taxon>Endopterygota</taxon>
        <taxon>Coleoptera</taxon>
        <taxon>Polyphaga</taxon>
        <taxon>Cucujiformia</taxon>
        <taxon>Curculionidae</taxon>
        <taxon>Dryophthorinae</taxon>
        <taxon>Rhynchophorus</taxon>
    </lineage>
</organism>
<protein>
    <submittedName>
        <fullName evidence="1">Uncharacterized protein</fullName>
    </submittedName>
</protein>
<accession>A0A834MEC0</accession>
<dbReference type="AlphaFoldDB" id="A0A834MEC0"/>
<gene>
    <name evidence="1" type="ORF">GWI33_012215</name>
</gene>
<dbReference type="Proteomes" id="UP000625711">
    <property type="component" value="Unassembled WGS sequence"/>
</dbReference>
<proteinExistence type="predicted"/>
<name>A0A834MEC0_RHYFE</name>
<evidence type="ECO:0000313" key="2">
    <source>
        <dbReference type="Proteomes" id="UP000625711"/>
    </source>
</evidence>
<keyword evidence="2" id="KW-1185">Reference proteome</keyword>
<reference evidence="1" key="1">
    <citation type="submission" date="2020-08" db="EMBL/GenBank/DDBJ databases">
        <title>Genome sequencing and assembly of the red palm weevil Rhynchophorus ferrugineus.</title>
        <authorList>
            <person name="Dias G.B."/>
            <person name="Bergman C.M."/>
            <person name="Manee M."/>
        </authorList>
    </citation>
    <scope>NUCLEOTIDE SEQUENCE</scope>
    <source>
        <strain evidence="1">AA-2017</strain>
        <tissue evidence="1">Whole larva</tissue>
    </source>
</reference>
<sequence length="82" mass="9334">MYFGENGGGEILQNRLLLRRRSQRRRDNSISLSALLESLDESRTAFNPFDGIKSPASNRPIHLPLFPANSYGRDLVSFRRAL</sequence>
<comment type="caution">
    <text evidence="1">The sequence shown here is derived from an EMBL/GenBank/DDBJ whole genome shotgun (WGS) entry which is preliminary data.</text>
</comment>